<dbReference type="Gene3D" id="2.20.100.10">
    <property type="entry name" value="Thrombospondin type-1 (TSP1) repeat"/>
    <property type="match status" value="5"/>
</dbReference>
<organism evidence="5">
    <name type="scientific">Angiostrongylus costaricensis</name>
    <name type="common">Nematode worm</name>
    <dbReference type="NCBI Taxonomy" id="334426"/>
    <lineage>
        <taxon>Eukaryota</taxon>
        <taxon>Metazoa</taxon>
        <taxon>Ecdysozoa</taxon>
        <taxon>Nematoda</taxon>
        <taxon>Chromadorea</taxon>
        <taxon>Rhabditida</taxon>
        <taxon>Rhabditina</taxon>
        <taxon>Rhabditomorpha</taxon>
        <taxon>Strongyloidea</taxon>
        <taxon>Metastrongylidae</taxon>
        <taxon>Angiostrongylus</taxon>
    </lineage>
</organism>
<dbReference type="InterPro" id="IPR052065">
    <property type="entry name" value="Compl_asym_regulator"/>
</dbReference>
<dbReference type="SUPFAM" id="SSF82895">
    <property type="entry name" value="TSP-1 type 1 repeat"/>
    <property type="match status" value="5"/>
</dbReference>
<proteinExistence type="predicted"/>
<evidence type="ECO:0000313" key="5">
    <source>
        <dbReference type="WBParaSite" id="ACOC_0000370901-mRNA-1"/>
    </source>
</evidence>
<dbReference type="InterPro" id="IPR000884">
    <property type="entry name" value="TSP1_rpt"/>
</dbReference>
<keyword evidence="4" id="KW-1185">Reference proteome</keyword>
<dbReference type="Pfam" id="PF00090">
    <property type="entry name" value="TSP_1"/>
    <property type="match status" value="5"/>
</dbReference>
<keyword evidence="2" id="KW-1015">Disulfide bond</keyword>
<dbReference type="OMA" id="GWDKCSE"/>
<dbReference type="STRING" id="334426.A0A0R3PH82"/>
<evidence type="ECO:0000313" key="4">
    <source>
        <dbReference type="Proteomes" id="UP000267027"/>
    </source>
</evidence>
<sequence>MCLPLGCGNEAVVASESDCPNRNPTHGWSEVKEQRPCLPRLPMCQLLSEWGEWGPCESECGQGEQKRKRLCLSNDCDEETEERRPCWNPGKRCSSGTWGDWLPCSVSCGIGFQIRERLCDGILCPTANKQARTCNEQPCPSKSLNDYEWKEWNEWSECSQTCGDGLQYKERLCKRGHCPPSEFIERRRCINSPCPMWDDWNEWSECPSCSRLHSRTRTRTCLSNSKEENATCDGPLRMEEPCDQHCSANGSDNNRPDIELVTAKGRRRVIAHGGRIVPVVDDKWGEWTKWTECSHTCGGGTRRRARICIGNKCPSQPLESVKEICNQNSCPSGISFSRVVLLLVAGRTGLNGRSAQRTVKERGIRFAIECALNHFQSIEVCTVWVTLLINVRAHHQHRVVIELMVTGVIGVSGASATTHARMFKEVVQG</sequence>
<accession>A0A0R3PH82</accession>
<dbReference type="Proteomes" id="UP000267027">
    <property type="component" value="Unassembled WGS sequence"/>
</dbReference>
<evidence type="ECO:0000256" key="1">
    <source>
        <dbReference type="ARBA" id="ARBA00022737"/>
    </source>
</evidence>
<dbReference type="InterPro" id="IPR036383">
    <property type="entry name" value="TSP1_rpt_sf"/>
</dbReference>
<evidence type="ECO:0000256" key="2">
    <source>
        <dbReference type="ARBA" id="ARBA00023157"/>
    </source>
</evidence>
<reference evidence="5" key="1">
    <citation type="submission" date="2017-02" db="UniProtKB">
        <authorList>
            <consortium name="WormBaseParasite"/>
        </authorList>
    </citation>
    <scope>IDENTIFICATION</scope>
</reference>
<dbReference type="EMBL" id="UYYA01001320">
    <property type="protein sequence ID" value="VDM55295.1"/>
    <property type="molecule type" value="Genomic_DNA"/>
</dbReference>
<reference evidence="3 4" key="2">
    <citation type="submission" date="2018-11" db="EMBL/GenBank/DDBJ databases">
        <authorList>
            <consortium name="Pathogen Informatics"/>
        </authorList>
    </citation>
    <scope>NUCLEOTIDE SEQUENCE [LARGE SCALE GENOMIC DNA]</scope>
    <source>
        <strain evidence="3 4">Costa Rica</strain>
    </source>
</reference>
<dbReference type="PANTHER" id="PTHR22906">
    <property type="entry name" value="PROPERDIN"/>
    <property type="match status" value="1"/>
</dbReference>
<dbReference type="PANTHER" id="PTHR22906:SF21">
    <property type="entry name" value="SEMA DOMAIN-CONTAINING PROTEIN"/>
    <property type="match status" value="1"/>
</dbReference>
<gene>
    <name evidence="3" type="ORF">ACOC_LOCUS3710</name>
</gene>
<keyword evidence="1" id="KW-0677">Repeat</keyword>
<evidence type="ECO:0000313" key="3">
    <source>
        <dbReference type="EMBL" id="VDM55295.1"/>
    </source>
</evidence>
<protein>
    <submittedName>
        <fullName evidence="5">TSP1_spondin domain-containing protein</fullName>
    </submittedName>
</protein>
<dbReference type="SMART" id="SM00209">
    <property type="entry name" value="TSP1"/>
    <property type="match status" value="5"/>
</dbReference>
<dbReference type="AlphaFoldDB" id="A0A0R3PH82"/>
<dbReference type="WBParaSite" id="ACOC_0000370901-mRNA-1">
    <property type="protein sequence ID" value="ACOC_0000370901-mRNA-1"/>
    <property type="gene ID" value="ACOC_0000370901"/>
</dbReference>
<dbReference type="PROSITE" id="PS50092">
    <property type="entry name" value="TSP1"/>
    <property type="match status" value="5"/>
</dbReference>
<dbReference type="OrthoDB" id="5856815at2759"/>
<name>A0A0R3PH82_ANGCS</name>